<dbReference type="AlphaFoldDB" id="A0AAW0U9D8"/>
<keyword evidence="2" id="KW-1185">Reference proteome</keyword>
<accession>A0AAW0U9D8</accession>
<name>A0AAW0U9D8_SCYPA</name>
<dbReference type="GO" id="GO:0003676">
    <property type="term" value="F:nucleic acid binding"/>
    <property type="evidence" value="ECO:0007669"/>
    <property type="project" value="InterPro"/>
</dbReference>
<comment type="caution">
    <text evidence="1">The sequence shown here is derived from an EMBL/GenBank/DDBJ whole genome shotgun (WGS) entry which is preliminary data.</text>
</comment>
<dbReference type="SUPFAM" id="SSF53098">
    <property type="entry name" value="Ribonuclease H-like"/>
    <property type="match status" value="1"/>
</dbReference>
<proteinExistence type="predicted"/>
<dbReference type="InterPro" id="IPR012337">
    <property type="entry name" value="RNaseH-like_sf"/>
</dbReference>
<gene>
    <name evidence="1" type="ORF">O3P69_006215</name>
</gene>
<reference evidence="1 2" key="1">
    <citation type="submission" date="2023-03" db="EMBL/GenBank/DDBJ databases">
        <title>High-quality genome of Scylla paramamosain provides insights in environmental adaptation.</title>
        <authorList>
            <person name="Zhang L."/>
        </authorList>
    </citation>
    <scope>NUCLEOTIDE SEQUENCE [LARGE SCALE GENOMIC DNA]</scope>
    <source>
        <strain evidence="1">LZ_2023a</strain>
        <tissue evidence="1">Muscle</tissue>
    </source>
</reference>
<dbReference type="Proteomes" id="UP001487740">
    <property type="component" value="Unassembled WGS sequence"/>
</dbReference>
<dbReference type="Gene3D" id="3.30.420.10">
    <property type="entry name" value="Ribonuclease H-like superfamily/Ribonuclease H"/>
    <property type="match status" value="1"/>
</dbReference>
<organism evidence="1 2">
    <name type="scientific">Scylla paramamosain</name>
    <name type="common">Mud crab</name>
    <dbReference type="NCBI Taxonomy" id="85552"/>
    <lineage>
        <taxon>Eukaryota</taxon>
        <taxon>Metazoa</taxon>
        <taxon>Ecdysozoa</taxon>
        <taxon>Arthropoda</taxon>
        <taxon>Crustacea</taxon>
        <taxon>Multicrustacea</taxon>
        <taxon>Malacostraca</taxon>
        <taxon>Eumalacostraca</taxon>
        <taxon>Eucarida</taxon>
        <taxon>Decapoda</taxon>
        <taxon>Pleocyemata</taxon>
        <taxon>Brachyura</taxon>
        <taxon>Eubrachyura</taxon>
        <taxon>Portunoidea</taxon>
        <taxon>Portunidae</taxon>
        <taxon>Portuninae</taxon>
        <taxon>Scylla</taxon>
    </lineage>
</organism>
<evidence type="ECO:0000313" key="1">
    <source>
        <dbReference type="EMBL" id="KAK8395415.1"/>
    </source>
</evidence>
<evidence type="ECO:0008006" key="3">
    <source>
        <dbReference type="Google" id="ProtNLM"/>
    </source>
</evidence>
<dbReference type="EMBL" id="JARAKH010000018">
    <property type="protein sequence ID" value="KAK8395415.1"/>
    <property type="molecule type" value="Genomic_DNA"/>
</dbReference>
<protein>
    <recommendedName>
        <fullName evidence="3">RNase H type-1 domain-containing protein</fullName>
    </recommendedName>
</protein>
<evidence type="ECO:0000313" key="2">
    <source>
        <dbReference type="Proteomes" id="UP001487740"/>
    </source>
</evidence>
<sequence length="423" mass="48191">MLHDFIYRLMGNLVKAFPPGEITDRALAGVLMSCNQLFKTLQSENQIDNSDSDKTKKWGAEHPVHCGEDVEVQAVKLFLSGKELHVYNVYRTRQAELDLIELLALVDTGVMHPQASLELFREAVAHARQVAQEEKEAKWLEWCEGFSQFTSLKDLWQEQNNMHHAKKHGSNTRKRSAPSRQRLIAGRMATGSPSLYGKDIAALQIMDLVGRSEDRRVKSYKGPLLWAAARASIYITPVPCKKTRCPCEMLLAKANDRQIQLTEHVGITSVLLHTNNDTHNDKDVIIYTDSMTALQALRHTSLRDNIRLITVVRLLLSYLKDEGKKVTLAWIPSHLNKDYDGEPCRHWGVFTEEPLIHYWTMKQRPCSGHCQRDMAMQSAMTDGHLQRDCVDLSYHSIPCLHLHGACEARNEWTNNNAPPRSDH</sequence>
<dbReference type="InterPro" id="IPR036397">
    <property type="entry name" value="RNaseH_sf"/>
</dbReference>